<comment type="caution">
    <text evidence="2">The sequence shown here is derived from an EMBL/GenBank/DDBJ whole genome shotgun (WGS) entry which is preliminary data.</text>
</comment>
<organism evidence="2 3">
    <name type="scientific">Plakobranchus ocellatus</name>
    <dbReference type="NCBI Taxonomy" id="259542"/>
    <lineage>
        <taxon>Eukaryota</taxon>
        <taxon>Metazoa</taxon>
        <taxon>Spiralia</taxon>
        <taxon>Lophotrochozoa</taxon>
        <taxon>Mollusca</taxon>
        <taxon>Gastropoda</taxon>
        <taxon>Heterobranchia</taxon>
        <taxon>Euthyneura</taxon>
        <taxon>Panpulmonata</taxon>
        <taxon>Sacoglossa</taxon>
        <taxon>Placobranchoidea</taxon>
        <taxon>Plakobranchidae</taxon>
        <taxon>Plakobranchus</taxon>
    </lineage>
</organism>
<dbReference type="CDD" id="cd00037">
    <property type="entry name" value="CLECT"/>
    <property type="match status" value="1"/>
</dbReference>
<name>A0AAV3ZKJ8_9GAST</name>
<dbReference type="InterPro" id="IPR016186">
    <property type="entry name" value="C-type_lectin-like/link_sf"/>
</dbReference>
<dbReference type="SUPFAM" id="SSF56436">
    <property type="entry name" value="C-type lectin-like"/>
    <property type="match status" value="1"/>
</dbReference>
<feature type="domain" description="C-type lectin" evidence="1">
    <location>
        <begin position="1"/>
        <end position="99"/>
    </location>
</feature>
<evidence type="ECO:0000313" key="2">
    <source>
        <dbReference type="EMBL" id="GFN95050.1"/>
    </source>
</evidence>
<dbReference type="Pfam" id="PF00059">
    <property type="entry name" value="Lectin_C"/>
    <property type="match status" value="1"/>
</dbReference>
<accession>A0AAV3ZKJ8</accession>
<dbReference type="AlphaFoldDB" id="A0AAV3ZKJ8"/>
<evidence type="ECO:0000259" key="1">
    <source>
        <dbReference type="PROSITE" id="PS50041"/>
    </source>
</evidence>
<dbReference type="EMBL" id="BLXT01002484">
    <property type="protein sequence ID" value="GFN95050.1"/>
    <property type="molecule type" value="Genomic_DNA"/>
</dbReference>
<dbReference type="InterPro" id="IPR016187">
    <property type="entry name" value="CTDL_fold"/>
</dbReference>
<protein>
    <submittedName>
        <fullName evidence="2">Collectin-11</fullName>
    </submittedName>
</protein>
<dbReference type="InterPro" id="IPR050111">
    <property type="entry name" value="C-type_lectin/snaclec_domain"/>
</dbReference>
<reference evidence="2 3" key="1">
    <citation type="journal article" date="2021" name="Elife">
        <title>Chloroplast acquisition without the gene transfer in kleptoplastic sea slugs, Plakobranchus ocellatus.</title>
        <authorList>
            <person name="Maeda T."/>
            <person name="Takahashi S."/>
            <person name="Yoshida T."/>
            <person name="Shimamura S."/>
            <person name="Takaki Y."/>
            <person name="Nagai Y."/>
            <person name="Toyoda A."/>
            <person name="Suzuki Y."/>
            <person name="Arimoto A."/>
            <person name="Ishii H."/>
            <person name="Satoh N."/>
            <person name="Nishiyama T."/>
            <person name="Hasebe M."/>
            <person name="Maruyama T."/>
            <person name="Minagawa J."/>
            <person name="Obokata J."/>
            <person name="Shigenobu S."/>
        </authorList>
    </citation>
    <scope>NUCLEOTIDE SEQUENCE [LARGE SCALE GENOMIC DNA]</scope>
</reference>
<dbReference type="Gene3D" id="3.10.100.10">
    <property type="entry name" value="Mannose-Binding Protein A, subunit A"/>
    <property type="match status" value="1"/>
</dbReference>
<dbReference type="PROSITE" id="PS50041">
    <property type="entry name" value="C_TYPE_LECTIN_2"/>
    <property type="match status" value="1"/>
</dbReference>
<keyword evidence="3" id="KW-1185">Reference proteome</keyword>
<proteinExistence type="predicted"/>
<gene>
    <name evidence="2" type="ORF">PoB_002155600</name>
</gene>
<sequence length="102" mass="11963">MNELCKSIGGYLVELDSLDEQNFVTRFVKAHRQYSALTGANDVEREGTFVYYNSKKPMPALKWRYGNPNNWRNKEHCVQILSTGVNDIHCRRYAQYICEIRV</sequence>
<dbReference type="PANTHER" id="PTHR22803">
    <property type="entry name" value="MANNOSE, PHOSPHOLIPASE, LECTIN RECEPTOR RELATED"/>
    <property type="match status" value="1"/>
</dbReference>
<dbReference type="Proteomes" id="UP000735302">
    <property type="component" value="Unassembled WGS sequence"/>
</dbReference>
<evidence type="ECO:0000313" key="3">
    <source>
        <dbReference type="Proteomes" id="UP000735302"/>
    </source>
</evidence>
<dbReference type="InterPro" id="IPR001304">
    <property type="entry name" value="C-type_lectin-like"/>
</dbReference>